<dbReference type="AlphaFoldDB" id="A0AAD8K6G6"/>
<protein>
    <recommendedName>
        <fullName evidence="7">MBD domain-containing protein</fullName>
    </recommendedName>
</protein>
<dbReference type="InterPro" id="IPR001739">
    <property type="entry name" value="Methyl_CpG_DNA-bd"/>
</dbReference>
<keyword evidence="5" id="KW-0539">Nucleus</keyword>
<dbReference type="Gene3D" id="3.30.890.10">
    <property type="entry name" value="Methyl-cpg-binding Protein 2, Chain A"/>
    <property type="match status" value="1"/>
</dbReference>
<keyword evidence="9" id="KW-1185">Reference proteome</keyword>
<dbReference type="PANTHER" id="PTHR33729:SF6">
    <property type="entry name" value="METHYL-CPG-BINDING DOMAIN-CONTAINING PROTEIN 11"/>
    <property type="match status" value="1"/>
</dbReference>
<evidence type="ECO:0000256" key="5">
    <source>
        <dbReference type="ARBA" id="ARBA00023242"/>
    </source>
</evidence>
<dbReference type="GO" id="GO:0003677">
    <property type="term" value="F:DNA binding"/>
    <property type="evidence" value="ECO:0007669"/>
    <property type="project" value="UniProtKB-KW"/>
</dbReference>
<feature type="domain" description="MBD" evidence="7">
    <location>
        <begin position="7"/>
        <end position="77"/>
    </location>
</feature>
<evidence type="ECO:0000256" key="6">
    <source>
        <dbReference type="SAM" id="MobiDB-lite"/>
    </source>
</evidence>
<feature type="region of interest" description="Disordered" evidence="6">
    <location>
        <begin position="28"/>
        <end position="181"/>
    </location>
</feature>
<dbReference type="GO" id="GO:0005634">
    <property type="term" value="C:nucleus"/>
    <property type="evidence" value="ECO:0007669"/>
    <property type="project" value="UniProtKB-SubCell"/>
</dbReference>
<sequence>MATSSPNNENVSIQLLAPSGWNKKFLLNKGGTRKKNETVFTAPTGEEITNREQLEQYLKAHPGGPKISEFDWGSGSTPRRSTRISEKSKSTPPPAEAEPVMKRSRKSSSSKKGKKEKEDVQVHEVGEKCEVPEIPLSEEVTKPVNEVKDESKKESEIPKLPSEEVVKSASAVNEETCEEAEKHEETAKVVSEEMLENPITPPPEEVITKPAIEETIPITRAESAGETAAENGCLVAEVNEVKPSWAEIKIE</sequence>
<evidence type="ECO:0000313" key="8">
    <source>
        <dbReference type="EMBL" id="KAK1413965.1"/>
    </source>
</evidence>
<keyword evidence="4" id="KW-0804">Transcription</keyword>
<evidence type="ECO:0000313" key="9">
    <source>
        <dbReference type="Proteomes" id="UP001229421"/>
    </source>
</evidence>
<comment type="subcellular location">
    <subcellularLocation>
        <location evidence="1">Nucleus</location>
    </subcellularLocation>
</comment>
<reference evidence="8" key="1">
    <citation type="journal article" date="2023" name="bioRxiv">
        <title>Improved chromosome-level genome assembly for marigold (Tagetes erecta).</title>
        <authorList>
            <person name="Jiang F."/>
            <person name="Yuan L."/>
            <person name="Wang S."/>
            <person name="Wang H."/>
            <person name="Xu D."/>
            <person name="Wang A."/>
            <person name="Fan W."/>
        </authorList>
    </citation>
    <scope>NUCLEOTIDE SEQUENCE</scope>
    <source>
        <strain evidence="8">WSJ</strain>
        <tissue evidence="8">Leaf</tissue>
    </source>
</reference>
<evidence type="ECO:0000259" key="7">
    <source>
        <dbReference type="PROSITE" id="PS50982"/>
    </source>
</evidence>
<dbReference type="InterPro" id="IPR016177">
    <property type="entry name" value="DNA-bd_dom_sf"/>
</dbReference>
<feature type="compositionally biased region" description="Basic and acidic residues" evidence="6">
    <location>
        <begin position="139"/>
        <end position="166"/>
    </location>
</feature>
<accession>A0AAD8K6G6</accession>
<keyword evidence="2" id="KW-0805">Transcription regulation</keyword>
<dbReference type="PROSITE" id="PS50982">
    <property type="entry name" value="MBD"/>
    <property type="match status" value="1"/>
</dbReference>
<feature type="compositionally biased region" description="Basic and acidic residues" evidence="6">
    <location>
        <begin position="115"/>
        <end position="131"/>
    </location>
</feature>
<name>A0AAD8K6G6_TARER</name>
<evidence type="ECO:0000256" key="2">
    <source>
        <dbReference type="ARBA" id="ARBA00023015"/>
    </source>
</evidence>
<dbReference type="InterPro" id="IPR039622">
    <property type="entry name" value="MBD10/11"/>
</dbReference>
<proteinExistence type="predicted"/>
<evidence type="ECO:0000256" key="3">
    <source>
        <dbReference type="ARBA" id="ARBA00023125"/>
    </source>
</evidence>
<keyword evidence="3" id="KW-0238">DNA-binding</keyword>
<gene>
    <name evidence="8" type="ORF">QVD17_29702</name>
</gene>
<dbReference type="Proteomes" id="UP001229421">
    <property type="component" value="Unassembled WGS sequence"/>
</dbReference>
<dbReference type="SUPFAM" id="SSF54171">
    <property type="entry name" value="DNA-binding domain"/>
    <property type="match status" value="1"/>
</dbReference>
<evidence type="ECO:0000256" key="4">
    <source>
        <dbReference type="ARBA" id="ARBA00023163"/>
    </source>
</evidence>
<feature type="compositionally biased region" description="Basic residues" evidence="6">
    <location>
        <begin position="102"/>
        <end position="114"/>
    </location>
</feature>
<dbReference type="EMBL" id="JAUHHV010000008">
    <property type="protein sequence ID" value="KAK1413965.1"/>
    <property type="molecule type" value="Genomic_DNA"/>
</dbReference>
<dbReference type="Pfam" id="PF01429">
    <property type="entry name" value="MBD"/>
    <property type="match status" value="1"/>
</dbReference>
<evidence type="ECO:0000256" key="1">
    <source>
        <dbReference type="ARBA" id="ARBA00004123"/>
    </source>
</evidence>
<comment type="caution">
    <text evidence="8">The sequence shown here is derived from an EMBL/GenBank/DDBJ whole genome shotgun (WGS) entry which is preliminary data.</text>
</comment>
<dbReference type="PANTHER" id="PTHR33729">
    <property type="entry name" value="METHYL-CPG BINDING DOMAIN CONTAINING PROTEIN, EXPRESSED"/>
    <property type="match status" value="1"/>
</dbReference>
<organism evidence="8 9">
    <name type="scientific">Tagetes erecta</name>
    <name type="common">African marigold</name>
    <dbReference type="NCBI Taxonomy" id="13708"/>
    <lineage>
        <taxon>Eukaryota</taxon>
        <taxon>Viridiplantae</taxon>
        <taxon>Streptophyta</taxon>
        <taxon>Embryophyta</taxon>
        <taxon>Tracheophyta</taxon>
        <taxon>Spermatophyta</taxon>
        <taxon>Magnoliopsida</taxon>
        <taxon>eudicotyledons</taxon>
        <taxon>Gunneridae</taxon>
        <taxon>Pentapetalae</taxon>
        <taxon>asterids</taxon>
        <taxon>campanulids</taxon>
        <taxon>Asterales</taxon>
        <taxon>Asteraceae</taxon>
        <taxon>Asteroideae</taxon>
        <taxon>Heliantheae alliance</taxon>
        <taxon>Tageteae</taxon>
        <taxon>Tagetes</taxon>
    </lineage>
</organism>